<gene>
    <name evidence="5" type="ORF">GCM10007914_33450</name>
</gene>
<keyword evidence="3" id="KW-0732">Signal</keyword>
<dbReference type="PANTHER" id="PTHR46847:SF2">
    <property type="entry name" value="ABC TRANSPORTER SUGAR-BINDING PROTEIN"/>
    <property type="match status" value="1"/>
</dbReference>
<comment type="caution">
    <text evidence="5">The sequence shown here is derived from an EMBL/GenBank/DDBJ whole genome shotgun (WGS) entry which is preliminary data.</text>
</comment>
<reference evidence="5" key="1">
    <citation type="journal article" date="2014" name="Int. J. Syst. Evol. Microbiol.">
        <title>Complete genome sequence of Corynebacterium casei LMG S-19264T (=DSM 44701T), isolated from a smear-ripened cheese.</title>
        <authorList>
            <consortium name="US DOE Joint Genome Institute (JGI-PGF)"/>
            <person name="Walter F."/>
            <person name="Albersmeier A."/>
            <person name="Kalinowski J."/>
            <person name="Ruckert C."/>
        </authorList>
    </citation>
    <scope>NUCLEOTIDE SEQUENCE</scope>
    <source>
        <strain evidence="5">NBRC 103034</strain>
    </source>
</reference>
<comment type="similarity">
    <text evidence="2">Belongs to the bacterial solute-binding protein 2 family.</text>
</comment>
<keyword evidence="6" id="KW-1185">Reference proteome</keyword>
<dbReference type="GeneID" id="99694290"/>
<organism evidence="5 6">
    <name type="scientific">Pseudoalteromonas tetraodonis GFC</name>
    <dbReference type="NCBI Taxonomy" id="1315271"/>
    <lineage>
        <taxon>Bacteria</taxon>
        <taxon>Pseudomonadati</taxon>
        <taxon>Pseudomonadota</taxon>
        <taxon>Gammaproteobacteria</taxon>
        <taxon>Alteromonadales</taxon>
        <taxon>Pseudoalteromonadaceae</taxon>
        <taxon>Pseudoalteromonas</taxon>
    </lineage>
</organism>
<evidence type="ECO:0000259" key="4">
    <source>
        <dbReference type="Pfam" id="PF13407"/>
    </source>
</evidence>
<dbReference type="GO" id="GO:0030313">
    <property type="term" value="C:cell envelope"/>
    <property type="evidence" value="ECO:0007669"/>
    <property type="project" value="UniProtKB-SubCell"/>
</dbReference>
<dbReference type="Pfam" id="PF13407">
    <property type="entry name" value="Peripla_BP_4"/>
    <property type="match status" value="1"/>
</dbReference>
<sequence length="359" mass="40355">MPLFKLYRLITYTCLLFSSYSINALEIIFINPGFSNSIEAESNKTGDFWFHVSKIMQNAATDLDVTLTIKYANRNHILMKELIQQAINDKPDYLILVNEKNVTSQYLSKIDSNKVPIYFLLNRPSPASLEQLQKNGVNVVGSITPNNRVAGKSLMQQLYKKFTNKTKTPAHTLALLGDYTTPASTLRTQGLMDFLAQTPKVTLTAKEVANWSEQEGYIKTMAYMQLAPEINIIWCANDAIAFGAKRALTQLNKQSQVFVGGINWDSAPNNAYALDISIGGHVLLGAHAIINLFDNHTDLKRWPLFHSTNDIFQPLNDTNKPLYNAINANNLAEIDFSQFSKTRPDKVEFTIENLLLALE</sequence>
<dbReference type="InterPro" id="IPR025997">
    <property type="entry name" value="SBP_2_dom"/>
</dbReference>
<proteinExistence type="inferred from homology"/>
<dbReference type="PANTHER" id="PTHR46847">
    <property type="entry name" value="D-ALLOSE-BINDING PERIPLASMIC PROTEIN-RELATED"/>
    <property type="match status" value="1"/>
</dbReference>
<dbReference type="GO" id="GO:0030246">
    <property type="term" value="F:carbohydrate binding"/>
    <property type="evidence" value="ECO:0007669"/>
    <property type="project" value="UniProtKB-ARBA"/>
</dbReference>
<evidence type="ECO:0000256" key="2">
    <source>
        <dbReference type="ARBA" id="ARBA00007639"/>
    </source>
</evidence>
<dbReference type="EMBL" id="BSNE01000020">
    <property type="protein sequence ID" value="GLQ04464.1"/>
    <property type="molecule type" value="Genomic_DNA"/>
</dbReference>
<dbReference type="SUPFAM" id="SSF53822">
    <property type="entry name" value="Periplasmic binding protein-like I"/>
    <property type="match status" value="1"/>
</dbReference>
<name>A0AA37S725_9GAMM</name>
<evidence type="ECO:0000313" key="6">
    <source>
        <dbReference type="Proteomes" id="UP001161408"/>
    </source>
</evidence>
<reference evidence="5" key="2">
    <citation type="submission" date="2023-01" db="EMBL/GenBank/DDBJ databases">
        <title>Draft genome sequence of Pseudoalteromonas tetraodonis strain NBRC 103034.</title>
        <authorList>
            <person name="Sun Q."/>
            <person name="Mori K."/>
        </authorList>
    </citation>
    <scope>NUCLEOTIDE SEQUENCE</scope>
    <source>
        <strain evidence="5">NBRC 103034</strain>
    </source>
</reference>
<feature type="domain" description="Periplasmic binding protein" evidence="4">
    <location>
        <begin position="45"/>
        <end position="262"/>
    </location>
</feature>
<protein>
    <recommendedName>
        <fullName evidence="4">Periplasmic binding protein domain-containing protein</fullName>
    </recommendedName>
</protein>
<dbReference type="Proteomes" id="UP001161408">
    <property type="component" value="Unassembled WGS sequence"/>
</dbReference>
<dbReference type="CDD" id="cd06324">
    <property type="entry name" value="PBP1_ABC_sugar_binding-like"/>
    <property type="match status" value="1"/>
</dbReference>
<dbReference type="AlphaFoldDB" id="A0AA37S725"/>
<dbReference type="Gene3D" id="3.40.50.2300">
    <property type="match status" value="2"/>
</dbReference>
<evidence type="ECO:0000256" key="1">
    <source>
        <dbReference type="ARBA" id="ARBA00004196"/>
    </source>
</evidence>
<comment type="subcellular location">
    <subcellularLocation>
        <location evidence="1">Cell envelope</location>
    </subcellularLocation>
</comment>
<evidence type="ECO:0000256" key="3">
    <source>
        <dbReference type="ARBA" id="ARBA00022729"/>
    </source>
</evidence>
<accession>A0AA37S725</accession>
<dbReference type="GO" id="GO:0055085">
    <property type="term" value="P:transmembrane transport"/>
    <property type="evidence" value="ECO:0007669"/>
    <property type="project" value="UniProtKB-ARBA"/>
</dbReference>
<evidence type="ECO:0000313" key="5">
    <source>
        <dbReference type="EMBL" id="GLQ04464.1"/>
    </source>
</evidence>
<dbReference type="RefSeq" id="WP_013463201.1">
    <property type="nucleotide sequence ID" value="NZ_BJXY01000029.1"/>
</dbReference>
<dbReference type="InterPro" id="IPR028082">
    <property type="entry name" value="Peripla_BP_I"/>
</dbReference>